<dbReference type="Proteomes" id="UP000305848">
    <property type="component" value="Unassembled WGS sequence"/>
</dbReference>
<proteinExistence type="predicted"/>
<dbReference type="Gene3D" id="2.60.120.1130">
    <property type="match status" value="1"/>
</dbReference>
<comment type="caution">
    <text evidence="3">The sequence shown here is derived from an EMBL/GenBank/DDBJ whole genome shotgun (WGS) entry which is preliminary data.</text>
</comment>
<dbReference type="Pfam" id="PF12969">
    <property type="entry name" value="DUF3857"/>
    <property type="match status" value="1"/>
</dbReference>
<gene>
    <name evidence="3" type="ORF">FC093_02750</name>
</gene>
<feature type="domain" description="DUF3857" evidence="2">
    <location>
        <begin position="117"/>
        <end position="239"/>
    </location>
</feature>
<evidence type="ECO:0000259" key="1">
    <source>
        <dbReference type="Pfam" id="PF01841"/>
    </source>
</evidence>
<dbReference type="InterPro" id="IPR024618">
    <property type="entry name" value="DUF3857"/>
</dbReference>
<sequence>MPHKLKLSSCAVFLMKFEYTIRLFNCNLVILKFFCKVTVMSLKSLLIVVPCALFSICLFAQKKKKGELPNRVVCNYGDVKPEDFAPAVYPIDSSADAVYLFDGGHTKFEGNNKGFFSVVYKVHERLRLMKKNAFDNLGNVKITLHVPSVGDQQKLEDLEAATYNIENGKIVATKLDKGSIFKDKQGDFITTKFTFPNLKEGSIVEYTYTISTPGLRLPSWTFQGTYPILWSEYEIEVPQFYEYVLLKQGYQPYAIDTVRISHDTYNISDPGENAMSSIQTFTASTNTMNNIWAMKDVPALKKENFTTTMDNHVARIEFQLSAIRYPDVPPKMILRNWTDVSTELLKDEDFGAALDKSNNFFNDDVKAAIAGATSGAEKAQKIYEYVRDNFTCTDEDAFYTSQPLKKTYQGKKGNVADINLLLTAMLLSQNIEAHPVLLSTTDNGKAQAMYPILSKFNYVICEAKTDGKTYLLDAANSKLGFNHLGANCYNGYARVIDPVLPELIPLFADSLKESKVTTVFIINEKGHKLSASINSTKGYQESVSLREELSKTSQEDFFKTIKKSYTGEVSLNNANVDSVKLLNEPVKVRYDMSIDMGDEDIIYFNPMQAEQQKENPFAAAERFYPVEMPYCWDETYILNMEIPEGYAVDELPKSARVMLNENEGMFEYLLAKNGNNIQMRTRVKLNKALYEPEDYQTLRDFFAYVVKKEAEQIVFKKVK</sequence>
<evidence type="ECO:0000259" key="2">
    <source>
        <dbReference type="Pfam" id="PF12969"/>
    </source>
</evidence>
<dbReference type="OrthoDB" id="98874at2"/>
<dbReference type="Gene3D" id="3.10.620.30">
    <property type="match status" value="1"/>
</dbReference>
<evidence type="ECO:0000313" key="3">
    <source>
        <dbReference type="EMBL" id="TKK71949.1"/>
    </source>
</evidence>
<feature type="domain" description="Transglutaminase-like" evidence="1">
    <location>
        <begin position="367"/>
        <end position="452"/>
    </location>
</feature>
<protein>
    <submittedName>
        <fullName evidence="3">DUF3857 domain-containing protein</fullName>
    </submittedName>
</protein>
<dbReference type="InterPro" id="IPR002931">
    <property type="entry name" value="Transglutaminase-like"/>
</dbReference>
<reference evidence="3 4" key="1">
    <citation type="submission" date="2019-05" db="EMBL/GenBank/DDBJ databases">
        <title>Panacibacter sp. strain 17mud1-8 Genome sequencing and assembly.</title>
        <authorList>
            <person name="Chhetri G."/>
        </authorList>
    </citation>
    <scope>NUCLEOTIDE SEQUENCE [LARGE SCALE GENOMIC DNA]</scope>
    <source>
        <strain evidence="3 4">17mud1-8</strain>
    </source>
</reference>
<organism evidence="3 4">
    <name type="scientific">Ilyomonas limi</name>
    <dbReference type="NCBI Taxonomy" id="2575867"/>
    <lineage>
        <taxon>Bacteria</taxon>
        <taxon>Pseudomonadati</taxon>
        <taxon>Bacteroidota</taxon>
        <taxon>Chitinophagia</taxon>
        <taxon>Chitinophagales</taxon>
        <taxon>Chitinophagaceae</taxon>
        <taxon>Ilyomonas</taxon>
    </lineage>
</organism>
<name>A0A4U3LB36_9BACT</name>
<dbReference type="AlphaFoldDB" id="A0A4U3LB36"/>
<dbReference type="InterPro" id="IPR038765">
    <property type="entry name" value="Papain-like_cys_pep_sf"/>
</dbReference>
<evidence type="ECO:0000313" key="4">
    <source>
        <dbReference type="Proteomes" id="UP000305848"/>
    </source>
</evidence>
<dbReference type="Pfam" id="PF01841">
    <property type="entry name" value="Transglut_core"/>
    <property type="match status" value="1"/>
</dbReference>
<dbReference type="SUPFAM" id="SSF54001">
    <property type="entry name" value="Cysteine proteinases"/>
    <property type="match status" value="1"/>
</dbReference>
<keyword evidence="4" id="KW-1185">Reference proteome</keyword>
<dbReference type="EMBL" id="SZQL01000001">
    <property type="protein sequence ID" value="TKK71949.1"/>
    <property type="molecule type" value="Genomic_DNA"/>
</dbReference>
<dbReference type="Gene3D" id="2.60.40.3140">
    <property type="match status" value="1"/>
</dbReference>
<accession>A0A4U3LB36</accession>